<evidence type="ECO:0000256" key="5">
    <source>
        <dbReference type="ARBA" id="ARBA00018722"/>
    </source>
</evidence>
<dbReference type="InterPro" id="IPR003961">
    <property type="entry name" value="FN3_dom"/>
</dbReference>
<feature type="region of interest" description="Disordered" evidence="17">
    <location>
        <begin position="98"/>
        <end position="119"/>
    </location>
</feature>
<evidence type="ECO:0000256" key="2">
    <source>
        <dbReference type="ARBA" id="ARBA00004479"/>
    </source>
</evidence>
<keyword evidence="8 19" id="KW-0732">Signal</keyword>
<comment type="subunit">
    <text evidence="4">Interacts with HSPE; the interaction, inhibited by heparin, promotes the generation of activated factor X and activates coagulation in the presence of activated factor VII.</text>
</comment>
<gene>
    <name evidence="22" type="ORF">XNOV1_A003436</name>
</gene>
<keyword evidence="23" id="KW-1185">Reference proteome</keyword>
<dbReference type="FunFam" id="2.60.40.10:FF:000899">
    <property type="entry name" value="Tissue factor"/>
    <property type="match status" value="1"/>
</dbReference>
<dbReference type="InterPro" id="IPR015373">
    <property type="entry name" value="Interferon/interleukin_rcp_dom"/>
</dbReference>
<comment type="function">
    <text evidence="1">Initiates blood coagulation by forming a complex with circulating factor VII or VIIa. The [TF:VIIa] complex activates factors IX or X by specific limited proteolysis. TF plays a role in normal hemostasis by initiating the cell-surface assembly and propagation of the coagulation protease cascade.</text>
</comment>
<dbReference type="PANTHER" id="PTHR20859">
    <property type="entry name" value="INTERFERON/INTERLEUKIN RECEPTOR"/>
    <property type="match status" value="1"/>
</dbReference>
<evidence type="ECO:0000256" key="17">
    <source>
        <dbReference type="SAM" id="MobiDB-lite"/>
    </source>
</evidence>
<evidence type="ECO:0000256" key="15">
    <source>
        <dbReference type="ARBA" id="ARBA00023288"/>
    </source>
</evidence>
<dbReference type="AlphaFoldDB" id="A0AAV1HNR4"/>
<feature type="domain" description="Fibronectin type-III" evidence="20">
    <location>
        <begin position="7"/>
        <end position="101"/>
    </location>
</feature>
<evidence type="ECO:0000313" key="22">
    <source>
        <dbReference type="EMBL" id="CAJ1087280.1"/>
    </source>
</evidence>
<keyword evidence="9 18" id="KW-1133">Transmembrane helix</keyword>
<dbReference type="GO" id="GO:0004896">
    <property type="term" value="F:cytokine receptor activity"/>
    <property type="evidence" value="ECO:0007669"/>
    <property type="project" value="TreeGrafter"/>
</dbReference>
<comment type="similarity">
    <text evidence="3">Belongs to the tissue factor family.</text>
</comment>
<evidence type="ECO:0000256" key="4">
    <source>
        <dbReference type="ARBA" id="ARBA00011184"/>
    </source>
</evidence>
<feature type="chain" id="PRO_5043942685" description="Tissue factor" evidence="19">
    <location>
        <begin position="22"/>
        <end position="290"/>
    </location>
</feature>
<feature type="domain" description="Interferon/interleukin receptor" evidence="21">
    <location>
        <begin position="133"/>
        <end position="234"/>
    </location>
</feature>
<reference evidence="22" key="1">
    <citation type="submission" date="2023-08" db="EMBL/GenBank/DDBJ databases">
        <authorList>
            <person name="Alioto T."/>
            <person name="Alioto T."/>
            <person name="Gomez Garrido J."/>
        </authorList>
    </citation>
    <scope>NUCLEOTIDE SEQUENCE</scope>
</reference>
<evidence type="ECO:0000256" key="6">
    <source>
        <dbReference type="ARBA" id="ARBA00022692"/>
    </source>
</evidence>
<organism evidence="22 23">
    <name type="scientific">Xyrichtys novacula</name>
    <name type="common">Pearly razorfish</name>
    <name type="synonym">Hemipteronotus novacula</name>
    <dbReference type="NCBI Taxonomy" id="13765"/>
    <lineage>
        <taxon>Eukaryota</taxon>
        <taxon>Metazoa</taxon>
        <taxon>Chordata</taxon>
        <taxon>Craniata</taxon>
        <taxon>Vertebrata</taxon>
        <taxon>Euteleostomi</taxon>
        <taxon>Actinopterygii</taxon>
        <taxon>Neopterygii</taxon>
        <taxon>Teleostei</taxon>
        <taxon>Neoteleostei</taxon>
        <taxon>Acanthomorphata</taxon>
        <taxon>Eupercaria</taxon>
        <taxon>Labriformes</taxon>
        <taxon>Labridae</taxon>
        <taxon>Xyrichtys</taxon>
    </lineage>
</organism>
<dbReference type="Proteomes" id="UP001178508">
    <property type="component" value="Chromosome 24"/>
</dbReference>
<keyword evidence="10" id="KW-0094">Blood coagulation</keyword>
<feature type="transmembrane region" description="Helical" evidence="18">
    <location>
        <begin position="248"/>
        <end position="271"/>
    </location>
</feature>
<dbReference type="Pfam" id="PF09294">
    <property type="entry name" value="Interfer-bind"/>
    <property type="match status" value="1"/>
</dbReference>
<evidence type="ECO:0000256" key="8">
    <source>
        <dbReference type="ARBA" id="ARBA00022729"/>
    </source>
</evidence>
<sequence length="290" mass="32644">MGHLRALIYLGICLSAGIITAEVQDSKAENVRWTSLDFKTMLTWTTKTPQLTYSVRYSWDFSDWEDHPECYQLSRSECDMTIELKALQRSFTADVLTDHENPTPGDYGTEEFQHTESKPFNPYKESNISAVEFTVRAVNESAVLLNITDILTNIHEGVKQLSIRDIFKKDLKYKINYYKSGSTRKKDHTADSSVAEVTKLDPGQSYCFMVAAYIPSRPKNTQYGAWSRQLCETTHGNSQTSHELSSGVLAGIIVILLVALVIAITVIVVCCRKSQERNRPLQTSQSSAPV</sequence>
<evidence type="ECO:0000256" key="11">
    <source>
        <dbReference type="ARBA" id="ARBA00023136"/>
    </source>
</evidence>
<evidence type="ECO:0000256" key="18">
    <source>
        <dbReference type="SAM" id="Phobius"/>
    </source>
</evidence>
<dbReference type="PRINTS" id="PR00346">
    <property type="entry name" value="TISSUEFACTOR"/>
</dbReference>
<evidence type="ECO:0000256" key="7">
    <source>
        <dbReference type="ARBA" id="ARBA00022696"/>
    </source>
</evidence>
<evidence type="ECO:0000256" key="3">
    <source>
        <dbReference type="ARBA" id="ARBA00009197"/>
    </source>
</evidence>
<comment type="subcellular location">
    <subcellularLocation>
        <location evidence="2">Membrane</location>
        <topology evidence="2">Single-pass type I membrane protein</topology>
    </subcellularLocation>
</comment>
<dbReference type="InterPro" id="IPR050650">
    <property type="entry name" value="Type-II_Cytokine-TF_Rcpt"/>
</dbReference>
<keyword evidence="7" id="KW-0356">Hemostasis</keyword>
<keyword evidence="12" id="KW-0564">Palmitate</keyword>
<dbReference type="InterPro" id="IPR013783">
    <property type="entry name" value="Ig-like_fold"/>
</dbReference>
<dbReference type="Pfam" id="PF01108">
    <property type="entry name" value="Tissue_fac"/>
    <property type="match status" value="1"/>
</dbReference>
<protein>
    <recommendedName>
        <fullName evidence="5">Tissue factor</fullName>
    </recommendedName>
    <alternativeName>
        <fullName evidence="16">Coagulation factor III</fullName>
    </alternativeName>
</protein>
<evidence type="ECO:0000256" key="9">
    <source>
        <dbReference type="ARBA" id="ARBA00022989"/>
    </source>
</evidence>
<name>A0AAV1HNR4_XYRNO</name>
<evidence type="ECO:0000256" key="1">
    <source>
        <dbReference type="ARBA" id="ARBA00002201"/>
    </source>
</evidence>
<dbReference type="SUPFAM" id="SSF49265">
    <property type="entry name" value="Fibronectin type III"/>
    <property type="match status" value="2"/>
</dbReference>
<evidence type="ECO:0000256" key="14">
    <source>
        <dbReference type="ARBA" id="ARBA00023180"/>
    </source>
</evidence>
<dbReference type="InterPro" id="IPR036116">
    <property type="entry name" value="FN3_sf"/>
</dbReference>
<feature type="signal peptide" evidence="19">
    <location>
        <begin position="1"/>
        <end position="21"/>
    </location>
</feature>
<keyword evidence="11 18" id="KW-0472">Membrane</keyword>
<evidence type="ECO:0000256" key="13">
    <source>
        <dbReference type="ARBA" id="ARBA00023157"/>
    </source>
</evidence>
<dbReference type="EMBL" id="OY660887">
    <property type="protein sequence ID" value="CAJ1087280.1"/>
    <property type="molecule type" value="Genomic_DNA"/>
</dbReference>
<keyword evidence="6 18" id="KW-0812">Transmembrane</keyword>
<keyword evidence="14" id="KW-0325">Glycoprotein</keyword>
<evidence type="ECO:0000256" key="12">
    <source>
        <dbReference type="ARBA" id="ARBA00023139"/>
    </source>
</evidence>
<evidence type="ECO:0000256" key="19">
    <source>
        <dbReference type="SAM" id="SignalP"/>
    </source>
</evidence>
<accession>A0AAV1HNR4</accession>
<evidence type="ECO:0000259" key="20">
    <source>
        <dbReference type="Pfam" id="PF01108"/>
    </source>
</evidence>
<dbReference type="PANTHER" id="PTHR20859:SF22">
    <property type="entry name" value="TISSUE FACTOR"/>
    <property type="match status" value="1"/>
</dbReference>
<keyword evidence="13" id="KW-1015">Disulfide bond</keyword>
<dbReference type="Gene3D" id="2.60.40.10">
    <property type="entry name" value="Immunoglobulins"/>
    <property type="match status" value="2"/>
</dbReference>
<dbReference type="GO" id="GO:0005886">
    <property type="term" value="C:plasma membrane"/>
    <property type="evidence" value="ECO:0007669"/>
    <property type="project" value="TreeGrafter"/>
</dbReference>
<proteinExistence type="inferred from homology"/>
<evidence type="ECO:0000256" key="10">
    <source>
        <dbReference type="ARBA" id="ARBA00023084"/>
    </source>
</evidence>
<evidence type="ECO:0000259" key="21">
    <source>
        <dbReference type="Pfam" id="PF09294"/>
    </source>
</evidence>
<dbReference type="GO" id="GO:0007596">
    <property type="term" value="P:blood coagulation"/>
    <property type="evidence" value="ECO:0007669"/>
    <property type="project" value="UniProtKB-KW"/>
</dbReference>
<evidence type="ECO:0000256" key="16">
    <source>
        <dbReference type="ARBA" id="ARBA00031171"/>
    </source>
</evidence>
<keyword evidence="15" id="KW-0449">Lipoprotein</keyword>
<dbReference type="InterPro" id="IPR001187">
    <property type="entry name" value="Tissue_factor"/>
</dbReference>
<evidence type="ECO:0000313" key="23">
    <source>
        <dbReference type="Proteomes" id="UP001178508"/>
    </source>
</evidence>